<evidence type="ECO:0000313" key="3">
    <source>
        <dbReference type="EMBL" id="MFC3169439.1"/>
    </source>
</evidence>
<sequence>MPRPVRIAYLTGEYPAVSHTFILREVLALRRLGVEVTTCSIRRTGPEHHRGPDERQAAATTFNVIETAKNPRAGLDALFWSLARPGRLWRTIRLALATRPAGIKATVWQLFYLLEAMVLARHLTRQGVDRIHNHFAMASSSVAMLASELSGIPYGFTLHGPADFWDTGRWRLDVKIARAVHVACISHFARSQGMLHSAPEHWDKLRIVHCGIDPDRYGPHPGHTPGRDILFIGRLAAAKGVPVLLEAFARARAAFPDARLTLIGDGPARAALEDRCRQLGLADAVRFTGYLSQDEVAAELSRADLFALPSFAEGVPVVLMEAMATGIPVLATRIAGIPELVEDGVSGRIVAPGDVEDFAGAMIALLADPAAARVLGDAGRARVASDFDIDREARKLAACLGLAAD</sequence>
<dbReference type="InterPro" id="IPR050194">
    <property type="entry name" value="Glycosyltransferase_grp1"/>
</dbReference>
<evidence type="ECO:0000259" key="1">
    <source>
        <dbReference type="Pfam" id="PF00534"/>
    </source>
</evidence>
<accession>A0ABV7IFS6</accession>
<dbReference type="RefSeq" id="WP_207469643.1">
    <property type="nucleotide sequence ID" value="NZ_JAFNAW010000030.1"/>
</dbReference>
<feature type="domain" description="Glycosyltransferase subfamily 4-like N-terminal" evidence="2">
    <location>
        <begin position="111"/>
        <end position="216"/>
    </location>
</feature>
<keyword evidence="4" id="KW-1185">Reference proteome</keyword>
<dbReference type="Gene3D" id="3.40.50.2000">
    <property type="entry name" value="Glycogen Phosphorylase B"/>
    <property type="match status" value="2"/>
</dbReference>
<dbReference type="SUPFAM" id="SSF53756">
    <property type="entry name" value="UDP-Glycosyltransferase/glycogen phosphorylase"/>
    <property type="match status" value="1"/>
</dbReference>
<feature type="domain" description="Glycosyl transferase family 1" evidence="1">
    <location>
        <begin position="227"/>
        <end position="381"/>
    </location>
</feature>
<evidence type="ECO:0000259" key="2">
    <source>
        <dbReference type="Pfam" id="PF13439"/>
    </source>
</evidence>
<dbReference type="EMBL" id="JBHRTE010000064">
    <property type="protein sequence ID" value="MFC3169439.1"/>
    <property type="molecule type" value="Genomic_DNA"/>
</dbReference>
<dbReference type="EC" id="2.4.-.-" evidence="3"/>
<organism evidence="3 4">
    <name type="scientific">Paracoccus fontiphilus</name>
    <dbReference type="NCBI Taxonomy" id="1815556"/>
    <lineage>
        <taxon>Bacteria</taxon>
        <taxon>Pseudomonadati</taxon>
        <taxon>Pseudomonadota</taxon>
        <taxon>Alphaproteobacteria</taxon>
        <taxon>Rhodobacterales</taxon>
        <taxon>Paracoccaceae</taxon>
        <taxon>Paracoccus</taxon>
    </lineage>
</organism>
<dbReference type="PANTHER" id="PTHR45947">
    <property type="entry name" value="SULFOQUINOVOSYL TRANSFERASE SQD2"/>
    <property type="match status" value="1"/>
</dbReference>
<name>A0ABV7IFS6_9RHOB</name>
<keyword evidence="3" id="KW-0808">Transferase</keyword>
<dbReference type="CDD" id="cd03801">
    <property type="entry name" value="GT4_PimA-like"/>
    <property type="match status" value="1"/>
</dbReference>
<dbReference type="PANTHER" id="PTHR45947:SF15">
    <property type="entry name" value="TEICHURONIC ACID BIOSYNTHESIS GLYCOSYLTRANSFERASE TUAC-RELATED"/>
    <property type="match status" value="1"/>
</dbReference>
<dbReference type="Pfam" id="PF13439">
    <property type="entry name" value="Glyco_transf_4"/>
    <property type="match status" value="1"/>
</dbReference>
<dbReference type="GO" id="GO:0016757">
    <property type="term" value="F:glycosyltransferase activity"/>
    <property type="evidence" value="ECO:0007669"/>
    <property type="project" value="UniProtKB-KW"/>
</dbReference>
<keyword evidence="3" id="KW-0328">Glycosyltransferase</keyword>
<dbReference type="Pfam" id="PF00534">
    <property type="entry name" value="Glycos_transf_1"/>
    <property type="match status" value="1"/>
</dbReference>
<gene>
    <name evidence="3" type="ORF">ACFOD7_15400</name>
</gene>
<reference evidence="4" key="1">
    <citation type="journal article" date="2019" name="Int. J. Syst. Evol. Microbiol.">
        <title>The Global Catalogue of Microorganisms (GCM) 10K type strain sequencing project: providing services to taxonomists for standard genome sequencing and annotation.</title>
        <authorList>
            <consortium name="The Broad Institute Genomics Platform"/>
            <consortium name="The Broad Institute Genome Sequencing Center for Infectious Disease"/>
            <person name="Wu L."/>
            <person name="Ma J."/>
        </authorList>
    </citation>
    <scope>NUCLEOTIDE SEQUENCE [LARGE SCALE GENOMIC DNA]</scope>
    <source>
        <strain evidence="4">KCTC 52239</strain>
    </source>
</reference>
<proteinExistence type="predicted"/>
<dbReference type="Proteomes" id="UP001595557">
    <property type="component" value="Unassembled WGS sequence"/>
</dbReference>
<protein>
    <submittedName>
        <fullName evidence="3">Glycosyltransferase family 4 protein</fullName>
        <ecNumber evidence="3">2.4.-.-</ecNumber>
    </submittedName>
</protein>
<evidence type="ECO:0000313" key="4">
    <source>
        <dbReference type="Proteomes" id="UP001595557"/>
    </source>
</evidence>
<comment type="caution">
    <text evidence="3">The sequence shown here is derived from an EMBL/GenBank/DDBJ whole genome shotgun (WGS) entry which is preliminary data.</text>
</comment>
<dbReference type="InterPro" id="IPR028098">
    <property type="entry name" value="Glyco_trans_4-like_N"/>
</dbReference>
<dbReference type="InterPro" id="IPR001296">
    <property type="entry name" value="Glyco_trans_1"/>
</dbReference>